<feature type="transmembrane region" description="Helical" evidence="7">
    <location>
        <begin position="9"/>
        <end position="30"/>
    </location>
</feature>
<evidence type="ECO:0000256" key="7">
    <source>
        <dbReference type="SAM" id="Phobius"/>
    </source>
</evidence>
<dbReference type="GO" id="GO:0016020">
    <property type="term" value="C:membrane"/>
    <property type="evidence" value="ECO:0007669"/>
    <property type="project" value="InterPro"/>
</dbReference>
<dbReference type="InterPro" id="IPR008972">
    <property type="entry name" value="Cupredoxin"/>
</dbReference>
<evidence type="ECO:0000256" key="2">
    <source>
        <dbReference type="ARBA" id="ARBA00022723"/>
    </source>
</evidence>
<protein>
    <recommendedName>
        <fullName evidence="5">Cytochrome aa3 subunit 2</fullName>
    </recommendedName>
</protein>
<dbReference type="InterPro" id="IPR051403">
    <property type="entry name" value="NosZ/Cyto_c_oxidase_sub2"/>
</dbReference>
<dbReference type="PANTHER" id="PTHR42838">
    <property type="entry name" value="CYTOCHROME C OXIDASE SUBUNIT II"/>
    <property type="match status" value="1"/>
</dbReference>
<gene>
    <name evidence="9" type="ORF">G4D63_18785</name>
</gene>
<sequence>MHFHKYEKIWLVFGICSLIIFLSVVGVGAFGHDHQPSGGMDTIDPEKISETPPFDQPGVRKLDDGTYEAAIVAMAFGYEPKEIKVPVGSKVVFKVTSKDVIHSFSIIDTNVNMMVVPGHITTKEHTFTEPGSYLVICNEYCGTAHHLMSTTIEVVNE</sequence>
<keyword evidence="7" id="KW-1133">Transmembrane helix</keyword>
<dbReference type="GO" id="GO:0005507">
    <property type="term" value="F:copper ion binding"/>
    <property type="evidence" value="ECO:0007669"/>
    <property type="project" value="InterPro"/>
</dbReference>
<name>A0A6M0QBQ3_9BACI</name>
<dbReference type="GO" id="GO:0030313">
    <property type="term" value="C:cell envelope"/>
    <property type="evidence" value="ECO:0007669"/>
    <property type="project" value="UniProtKB-SubCell"/>
</dbReference>
<keyword evidence="7" id="KW-0812">Transmembrane</keyword>
<keyword evidence="10" id="KW-1185">Reference proteome</keyword>
<dbReference type="GO" id="GO:0004129">
    <property type="term" value="F:cytochrome-c oxidase activity"/>
    <property type="evidence" value="ECO:0007669"/>
    <property type="project" value="UniProtKB-EC"/>
</dbReference>
<dbReference type="CDD" id="cd13913">
    <property type="entry name" value="ba3_CcO_II_C"/>
    <property type="match status" value="1"/>
</dbReference>
<evidence type="ECO:0000256" key="1">
    <source>
        <dbReference type="ARBA" id="ARBA00004196"/>
    </source>
</evidence>
<comment type="function">
    <text evidence="4">Subunits I and II form the functional core of the enzyme complex. Electrons originating in cytochrome c are transferred via heme a and Cu(A) to the binuclear center formed by heme a3 and Cu(B).</text>
</comment>
<dbReference type="Gene3D" id="2.60.40.420">
    <property type="entry name" value="Cupredoxins - blue copper proteins"/>
    <property type="match status" value="1"/>
</dbReference>
<comment type="caution">
    <text evidence="9">The sequence shown here is derived from an EMBL/GenBank/DDBJ whole genome shotgun (WGS) entry which is preliminary data.</text>
</comment>
<comment type="subcellular location">
    <subcellularLocation>
        <location evidence="1">Cell envelope</location>
    </subcellularLocation>
</comment>
<dbReference type="PROSITE" id="PS50857">
    <property type="entry name" value="COX2_CUA"/>
    <property type="match status" value="1"/>
</dbReference>
<dbReference type="PROSITE" id="PS00078">
    <property type="entry name" value="COX2"/>
    <property type="match status" value="1"/>
</dbReference>
<dbReference type="PANTHER" id="PTHR42838:SF2">
    <property type="entry name" value="NITROUS-OXIDE REDUCTASE"/>
    <property type="match status" value="1"/>
</dbReference>
<comment type="catalytic activity">
    <reaction evidence="6">
        <text>4 Fe(II)-[cytochrome c] + O2 + 8 H(+)(in) = 4 Fe(III)-[cytochrome c] + 2 H2O + 4 H(+)(out)</text>
        <dbReference type="Rhea" id="RHEA:11436"/>
        <dbReference type="Rhea" id="RHEA-COMP:10350"/>
        <dbReference type="Rhea" id="RHEA-COMP:14399"/>
        <dbReference type="ChEBI" id="CHEBI:15377"/>
        <dbReference type="ChEBI" id="CHEBI:15378"/>
        <dbReference type="ChEBI" id="CHEBI:15379"/>
        <dbReference type="ChEBI" id="CHEBI:29033"/>
        <dbReference type="ChEBI" id="CHEBI:29034"/>
        <dbReference type="EC" id="7.1.1.9"/>
    </reaction>
</comment>
<dbReference type="SUPFAM" id="SSF49503">
    <property type="entry name" value="Cupredoxins"/>
    <property type="match status" value="1"/>
</dbReference>
<dbReference type="Pfam" id="PF00116">
    <property type="entry name" value="COX2"/>
    <property type="match status" value="1"/>
</dbReference>
<evidence type="ECO:0000256" key="3">
    <source>
        <dbReference type="ARBA" id="ARBA00023008"/>
    </source>
</evidence>
<organism evidence="9 10">
    <name type="scientific">Bacillus mesophilus</name>
    <dbReference type="NCBI Taxonomy" id="1808955"/>
    <lineage>
        <taxon>Bacteria</taxon>
        <taxon>Bacillati</taxon>
        <taxon>Bacillota</taxon>
        <taxon>Bacilli</taxon>
        <taxon>Bacillales</taxon>
        <taxon>Bacillaceae</taxon>
        <taxon>Bacillus</taxon>
    </lineage>
</organism>
<dbReference type="InterPro" id="IPR002429">
    <property type="entry name" value="CcO_II-like_C"/>
</dbReference>
<dbReference type="InterPro" id="IPR001505">
    <property type="entry name" value="Copper_CuA"/>
</dbReference>
<dbReference type="InterPro" id="IPR034214">
    <property type="entry name" value="Ba3_CcO_II_C"/>
</dbReference>
<evidence type="ECO:0000313" key="10">
    <source>
        <dbReference type="Proteomes" id="UP000481043"/>
    </source>
</evidence>
<evidence type="ECO:0000256" key="6">
    <source>
        <dbReference type="ARBA" id="ARBA00047816"/>
    </source>
</evidence>
<reference evidence="9 10" key="1">
    <citation type="submission" date="2020-02" db="EMBL/GenBank/DDBJ databases">
        <title>Bacillus aquiflavi sp. nov., isolated from yellow water of strong flavor Chinese baijiu in Yibin region of China.</title>
        <authorList>
            <person name="Xie J."/>
        </authorList>
    </citation>
    <scope>NUCLEOTIDE SEQUENCE [LARGE SCALE GENOMIC DNA]</scope>
    <source>
        <strain evidence="9 10">SA4</strain>
    </source>
</reference>
<dbReference type="EMBL" id="JAAIWM010000009">
    <property type="protein sequence ID" value="NEY73765.1"/>
    <property type="molecule type" value="Genomic_DNA"/>
</dbReference>
<proteinExistence type="predicted"/>
<keyword evidence="3" id="KW-0186">Copper</keyword>
<feature type="domain" description="Cytochrome oxidase subunit II copper A binding" evidence="8">
    <location>
        <begin position="62"/>
        <end position="157"/>
    </location>
</feature>
<evidence type="ECO:0000256" key="4">
    <source>
        <dbReference type="ARBA" id="ARBA00024688"/>
    </source>
</evidence>
<evidence type="ECO:0000313" key="9">
    <source>
        <dbReference type="EMBL" id="NEY73765.1"/>
    </source>
</evidence>
<dbReference type="RefSeq" id="WP_163181607.1">
    <property type="nucleotide sequence ID" value="NZ_JAAIWM010000009.1"/>
</dbReference>
<keyword evidence="7" id="KW-0472">Membrane</keyword>
<evidence type="ECO:0000256" key="5">
    <source>
        <dbReference type="ARBA" id="ARBA00031399"/>
    </source>
</evidence>
<accession>A0A6M0QBQ3</accession>
<evidence type="ECO:0000259" key="8">
    <source>
        <dbReference type="PROSITE" id="PS50857"/>
    </source>
</evidence>
<dbReference type="Proteomes" id="UP000481043">
    <property type="component" value="Unassembled WGS sequence"/>
</dbReference>
<dbReference type="AlphaFoldDB" id="A0A6M0QBQ3"/>
<keyword evidence="2" id="KW-0479">Metal-binding</keyword>
<dbReference type="PRINTS" id="PR01166">
    <property type="entry name" value="CYCOXIDASEII"/>
</dbReference>